<evidence type="ECO:0000313" key="1">
    <source>
        <dbReference type="EMBL" id="MFB9069702.1"/>
    </source>
</evidence>
<organism evidence="1 3">
    <name type="scientific">Citricoccus parietis</name>
    <dbReference type="NCBI Taxonomy" id="592307"/>
    <lineage>
        <taxon>Bacteria</taxon>
        <taxon>Bacillati</taxon>
        <taxon>Actinomycetota</taxon>
        <taxon>Actinomycetes</taxon>
        <taxon>Micrococcales</taxon>
        <taxon>Micrococcaceae</taxon>
        <taxon>Citricoccus</taxon>
    </lineage>
</organism>
<gene>
    <name evidence="1" type="ORF">ACFFX0_00200</name>
    <name evidence="2" type="ORF">ACFFX0_28510</name>
</gene>
<comment type="caution">
    <text evidence="1">The sequence shown here is derived from an EMBL/GenBank/DDBJ whole genome shotgun (WGS) entry which is preliminary data.</text>
</comment>
<protein>
    <submittedName>
        <fullName evidence="1">Uncharacterized protein</fullName>
    </submittedName>
</protein>
<keyword evidence="3" id="KW-1185">Reference proteome</keyword>
<sequence length="62" mass="7161">MISIDGDLQRRVLARFDWRAADLIHRWEDNAPVRRIVYSMMSVSSMPASSLTSQKPSALWLQ</sequence>
<dbReference type="Proteomes" id="UP001589575">
    <property type="component" value="Unassembled WGS sequence"/>
</dbReference>
<evidence type="ECO:0000313" key="2">
    <source>
        <dbReference type="EMBL" id="MFB9074915.1"/>
    </source>
</evidence>
<name>A0ABV5FSN8_9MICC</name>
<proteinExistence type="predicted"/>
<dbReference type="EMBL" id="JBHMFI010000001">
    <property type="protein sequence ID" value="MFB9069702.1"/>
    <property type="molecule type" value="Genomic_DNA"/>
</dbReference>
<reference evidence="1 3" key="1">
    <citation type="submission" date="2024-09" db="EMBL/GenBank/DDBJ databases">
        <authorList>
            <person name="Sun Q."/>
            <person name="Mori K."/>
        </authorList>
    </citation>
    <scope>NUCLEOTIDE SEQUENCE [LARGE SCALE GENOMIC DNA]</scope>
    <source>
        <strain evidence="1 3">CCM 7609</strain>
    </source>
</reference>
<accession>A0ABV5FSN8</accession>
<dbReference type="EMBL" id="JBHMFI010000004">
    <property type="protein sequence ID" value="MFB9074915.1"/>
    <property type="molecule type" value="Genomic_DNA"/>
</dbReference>
<evidence type="ECO:0000313" key="3">
    <source>
        <dbReference type="Proteomes" id="UP001589575"/>
    </source>
</evidence>